<name>A0AA47MR43_MERPO</name>
<evidence type="ECO:0000313" key="3">
    <source>
        <dbReference type="Proteomes" id="UP001174136"/>
    </source>
</evidence>
<sequence length="126" mass="13618">MGKFIDLGVNVYAKNKYFPQELVDEPVLADQPLVEKGSNTEPVTKEEEEEEDEEEEEARPSVVQAPSGQLAPGGLLSQAAHLSSRATAEELGLCSAEQLVRLHDALGGVMRSVVLELQSRLCQADG</sequence>
<gene>
    <name evidence="2" type="ORF">N1851_015999</name>
</gene>
<dbReference type="AlphaFoldDB" id="A0AA47MR43"/>
<dbReference type="EMBL" id="JAOPHQ010002887">
    <property type="protein sequence ID" value="KAK0145103.1"/>
    <property type="molecule type" value="Genomic_DNA"/>
</dbReference>
<reference evidence="2" key="1">
    <citation type="journal article" date="2023" name="Front. Mar. Sci.">
        <title>A new Merluccius polli reference genome to investigate the effects of global change in West African waters.</title>
        <authorList>
            <person name="Mateo J.L."/>
            <person name="Blanco-Fernandez C."/>
            <person name="Garcia-Vazquez E."/>
            <person name="Machado-Schiaffino G."/>
        </authorList>
    </citation>
    <scope>NUCLEOTIDE SEQUENCE</scope>
    <source>
        <strain evidence="2">C29</strain>
        <tissue evidence="2">Fin</tissue>
    </source>
</reference>
<feature type="region of interest" description="Disordered" evidence="1">
    <location>
        <begin position="28"/>
        <end position="74"/>
    </location>
</feature>
<comment type="caution">
    <text evidence="2">The sequence shown here is derived from an EMBL/GenBank/DDBJ whole genome shotgun (WGS) entry which is preliminary data.</text>
</comment>
<accession>A0AA47MR43</accession>
<protein>
    <submittedName>
        <fullName evidence="2">Uncharacterized protein</fullName>
    </submittedName>
</protein>
<proteinExistence type="predicted"/>
<organism evidence="2 3">
    <name type="scientific">Merluccius polli</name>
    <name type="common">Benguela hake</name>
    <name type="synonym">Merluccius cadenati</name>
    <dbReference type="NCBI Taxonomy" id="89951"/>
    <lineage>
        <taxon>Eukaryota</taxon>
        <taxon>Metazoa</taxon>
        <taxon>Chordata</taxon>
        <taxon>Craniata</taxon>
        <taxon>Vertebrata</taxon>
        <taxon>Euteleostomi</taxon>
        <taxon>Actinopterygii</taxon>
        <taxon>Neopterygii</taxon>
        <taxon>Teleostei</taxon>
        <taxon>Neoteleostei</taxon>
        <taxon>Acanthomorphata</taxon>
        <taxon>Zeiogadaria</taxon>
        <taxon>Gadariae</taxon>
        <taxon>Gadiformes</taxon>
        <taxon>Gadoidei</taxon>
        <taxon>Merlucciidae</taxon>
        <taxon>Merluccius</taxon>
    </lineage>
</organism>
<evidence type="ECO:0000256" key="1">
    <source>
        <dbReference type="SAM" id="MobiDB-lite"/>
    </source>
</evidence>
<evidence type="ECO:0000313" key="2">
    <source>
        <dbReference type="EMBL" id="KAK0145103.1"/>
    </source>
</evidence>
<feature type="compositionally biased region" description="Acidic residues" evidence="1">
    <location>
        <begin position="46"/>
        <end position="57"/>
    </location>
</feature>
<keyword evidence="3" id="KW-1185">Reference proteome</keyword>
<dbReference type="Proteomes" id="UP001174136">
    <property type="component" value="Unassembled WGS sequence"/>
</dbReference>